<comment type="caution">
    <text evidence="1">The sequence shown here is derived from an EMBL/GenBank/DDBJ whole genome shotgun (WGS) entry which is preliminary data.</text>
</comment>
<reference evidence="1 2" key="1">
    <citation type="journal article" date="2020" name="ISME J.">
        <title>Comparative genomics reveals insights into cyanobacterial evolution and habitat adaptation.</title>
        <authorList>
            <person name="Chen M.Y."/>
            <person name="Teng W.K."/>
            <person name="Zhao L."/>
            <person name="Hu C.X."/>
            <person name="Zhou Y.K."/>
            <person name="Han B.P."/>
            <person name="Song L.R."/>
            <person name="Shu W.S."/>
        </authorList>
    </citation>
    <scope>NUCLEOTIDE SEQUENCE [LARGE SCALE GENOMIC DNA]</scope>
    <source>
        <strain evidence="1 2">FACHB-391</strain>
    </source>
</reference>
<organism evidence="1 2">
    <name type="scientific">Nostoc linckia FACHB-391</name>
    <dbReference type="NCBI Taxonomy" id="2692906"/>
    <lineage>
        <taxon>Bacteria</taxon>
        <taxon>Bacillati</taxon>
        <taxon>Cyanobacteriota</taxon>
        <taxon>Cyanophyceae</taxon>
        <taxon>Nostocales</taxon>
        <taxon>Nostocaceae</taxon>
        <taxon>Nostoc</taxon>
    </lineage>
</organism>
<dbReference type="RefSeq" id="WP_190901149.1">
    <property type="nucleotide sequence ID" value="NZ_JACJTE010000057.1"/>
</dbReference>
<dbReference type="EMBL" id="JACJTE010000057">
    <property type="protein sequence ID" value="MBD2564709.1"/>
    <property type="molecule type" value="Genomic_DNA"/>
</dbReference>
<protein>
    <recommendedName>
        <fullName evidence="3">Transposase</fullName>
    </recommendedName>
</protein>
<gene>
    <name evidence="1" type="ORF">H6G95_29810</name>
</gene>
<name>A0ABR8F494_NOSLI</name>
<keyword evidence="2" id="KW-1185">Reference proteome</keyword>
<evidence type="ECO:0000313" key="2">
    <source>
        <dbReference type="Proteomes" id="UP000604661"/>
    </source>
</evidence>
<evidence type="ECO:0000313" key="1">
    <source>
        <dbReference type="EMBL" id="MBD2564709.1"/>
    </source>
</evidence>
<dbReference type="Proteomes" id="UP000604661">
    <property type="component" value="Unassembled WGS sequence"/>
</dbReference>
<evidence type="ECO:0008006" key="3">
    <source>
        <dbReference type="Google" id="ProtNLM"/>
    </source>
</evidence>
<sequence>MFEKFWANIIRYYTNQVRLRGLTQKQGLEPTQMGFVCVAATSSRQGE</sequence>
<proteinExistence type="predicted"/>
<accession>A0ABR8F494</accession>